<evidence type="ECO:0000259" key="12">
    <source>
        <dbReference type="SMART" id="SM01420"/>
    </source>
</evidence>
<proteinExistence type="predicted"/>
<dbReference type="WBParaSite" id="PSAMB.scaffold335size56070.g4884.t1">
    <property type="protein sequence ID" value="PSAMB.scaffold335size56070.g4884.t1"/>
    <property type="gene ID" value="PSAMB.scaffold335size56070.g4884"/>
</dbReference>
<keyword evidence="4" id="KW-0677">Repeat</keyword>
<dbReference type="GO" id="GO:0005886">
    <property type="term" value="C:plasma membrane"/>
    <property type="evidence" value="ECO:0007669"/>
    <property type="project" value="TreeGrafter"/>
</dbReference>
<dbReference type="InterPro" id="IPR002110">
    <property type="entry name" value="Ankyrin_rpt"/>
</dbReference>
<keyword evidence="5 11" id="KW-1133">Transmembrane helix</keyword>
<organism evidence="13 14">
    <name type="scientific">Plectus sambesii</name>
    <dbReference type="NCBI Taxonomy" id="2011161"/>
    <lineage>
        <taxon>Eukaryota</taxon>
        <taxon>Metazoa</taxon>
        <taxon>Ecdysozoa</taxon>
        <taxon>Nematoda</taxon>
        <taxon>Chromadorea</taxon>
        <taxon>Plectida</taxon>
        <taxon>Plectina</taxon>
        <taxon>Plectoidea</taxon>
        <taxon>Plectidae</taxon>
        <taxon>Plectus</taxon>
    </lineage>
</organism>
<evidence type="ECO:0000256" key="4">
    <source>
        <dbReference type="ARBA" id="ARBA00022737"/>
    </source>
</evidence>
<keyword evidence="7" id="KW-0406">Ion transport</keyword>
<dbReference type="GO" id="GO:0015279">
    <property type="term" value="F:store-operated calcium channel activity"/>
    <property type="evidence" value="ECO:0007669"/>
    <property type="project" value="TreeGrafter"/>
</dbReference>
<name>A0A914W776_9BILA</name>
<feature type="transmembrane region" description="Helical" evidence="11">
    <location>
        <begin position="524"/>
        <end position="546"/>
    </location>
</feature>
<evidence type="ECO:0000256" key="9">
    <source>
        <dbReference type="ARBA" id="ARBA00023303"/>
    </source>
</evidence>
<dbReference type="Gene3D" id="1.25.40.20">
    <property type="entry name" value="Ankyrin repeat-containing domain"/>
    <property type="match status" value="1"/>
</dbReference>
<evidence type="ECO:0000256" key="11">
    <source>
        <dbReference type="SAM" id="Phobius"/>
    </source>
</evidence>
<evidence type="ECO:0000256" key="1">
    <source>
        <dbReference type="ARBA" id="ARBA00004141"/>
    </source>
</evidence>
<dbReference type="GO" id="GO:0051480">
    <property type="term" value="P:regulation of cytosolic calcium ion concentration"/>
    <property type="evidence" value="ECO:0007669"/>
    <property type="project" value="TreeGrafter"/>
</dbReference>
<dbReference type="GO" id="GO:0007338">
    <property type="term" value="P:single fertilization"/>
    <property type="evidence" value="ECO:0007669"/>
    <property type="project" value="TreeGrafter"/>
</dbReference>
<accession>A0A914W776</accession>
<keyword evidence="8 11" id="KW-0472">Membrane</keyword>
<keyword evidence="9" id="KW-0407">Ion channel</keyword>
<dbReference type="InterPro" id="IPR013555">
    <property type="entry name" value="TRP_dom"/>
</dbReference>
<dbReference type="SUPFAM" id="SSF48403">
    <property type="entry name" value="Ankyrin repeat"/>
    <property type="match status" value="1"/>
</dbReference>
<sequence length="749" mass="86156">MTKGPVGRVSGCIRVSRPKMSNKPSRADIDQDSRRDASARHEEDAHATPESDALQARFWKAVENSDEEAILSFLRDYFHMAPHDSTKICDLLLKAEAESAREALLIAIAAGRRSLVETLLVGFDSYKWEGSIACTRSLLFEPHMTPLMLACLCNNYGIVESLLKRGHSIMVPHRIDCLCGQCRLHRRRSNEAVISGACRIDAYRAITSHAYLWLASGDPVNTSFELARELQKCSQTEPAYKEVYEQMSANVETFSEVFVQQCWTQQEMELLLDRNTGVHLSVARRPSPRLRLALDAHMKKFLASMNVQSVLESRWLGTWGDWGVHPIYDWVVRMTQHTIFYPISAFLFAITAGFICTSYKNPYSRFVSYFSSYLTFLLALLVVTQVNERDDAVARGFTQWPSKLACLIYVWLYVFGMVFWDFCAFCRLGFRRYFDVWWHWFDFLLWGLFLFAFITWTRASQTAQADGLHKLHRRHWVWYDARLVHEAFFAAACVAAFWRLFYFMQVFQAIGPVVISIGRCVGSVIHYLIIMLVVMTSFAIGINSIFEPYNGNRYYGDDGSIRNQPNHFKSFTSTLWSLYWAFFGYMPPTDLDIVAGQAGPDQTFTDHYFTQLFGEIVVCVYHVIIIITLLNLMISLMVRIADQVLENESVEWKYVRCHIWADFLEATNSVPPPFNIIYFITTTLLSLFDVTGKFSWPELLHVEPKADEKAAKNYQQLIVRLYLRFKAGKYRGYKSAVEAEATAHDGAFT</sequence>
<dbReference type="InterPro" id="IPR036770">
    <property type="entry name" value="Ankyrin_rpt-contain_sf"/>
</dbReference>
<evidence type="ECO:0000256" key="6">
    <source>
        <dbReference type="ARBA" id="ARBA00023043"/>
    </source>
</evidence>
<keyword evidence="13" id="KW-1185">Reference proteome</keyword>
<dbReference type="PRINTS" id="PR01097">
    <property type="entry name" value="TRNSRECEPTRP"/>
</dbReference>
<feature type="transmembrane region" description="Helical" evidence="11">
    <location>
        <begin position="608"/>
        <end position="630"/>
    </location>
</feature>
<reference evidence="14" key="1">
    <citation type="submission" date="2022-11" db="UniProtKB">
        <authorList>
            <consortium name="WormBaseParasite"/>
        </authorList>
    </citation>
    <scope>IDENTIFICATION</scope>
</reference>
<feature type="transmembrane region" description="Helical" evidence="11">
    <location>
        <begin position="436"/>
        <end position="456"/>
    </location>
</feature>
<dbReference type="InterPro" id="IPR005821">
    <property type="entry name" value="Ion_trans_dom"/>
</dbReference>
<protein>
    <submittedName>
        <fullName evidence="14">Transient receptor ion channel domain-containing protein</fullName>
    </submittedName>
</protein>
<feature type="domain" description="Transient receptor ion channel" evidence="12">
    <location>
        <begin position="177"/>
        <end position="241"/>
    </location>
</feature>
<feature type="transmembrane region" description="Helical" evidence="11">
    <location>
        <begin position="404"/>
        <end position="430"/>
    </location>
</feature>
<keyword evidence="6" id="KW-0040">ANK repeat</keyword>
<dbReference type="Pfam" id="PF08344">
    <property type="entry name" value="TRP_2"/>
    <property type="match status" value="1"/>
</dbReference>
<feature type="transmembrane region" description="Helical" evidence="11">
    <location>
        <begin position="483"/>
        <end position="504"/>
    </location>
</feature>
<dbReference type="SMART" id="SM01420">
    <property type="entry name" value="TRP_2"/>
    <property type="match status" value="1"/>
</dbReference>
<evidence type="ECO:0000256" key="3">
    <source>
        <dbReference type="ARBA" id="ARBA00022692"/>
    </source>
</evidence>
<evidence type="ECO:0000256" key="8">
    <source>
        <dbReference type="ARBA" id="ARBA00023136"/>
    </source>
</evidence>
<keyword evidence="2" id="KW-0813">Transport</keyword>
<dbReference type="GO" id="GO:0070679">
    <property type="term" value="F:inositol 1,4,5 trisphosphate binding"/>
    <property type="evidence" value="ECO:0007669"/>
    <property type="project" value="TreeGrafter"/>
</dbReference>
<feature type="compositionally biased region" description="Basic and acidic residues" evidence="10">
    <location>
        <begin position="25"/>
        <end position="49"/>
    </location>
</feature>
<dbReference type="Pfam" id="PF00023">
    <property type="entry name" value="Ank"/>
    <property type="match status" value="1"/>
</dbReference>
<feature type="transmembrane region" description="Helical" evidence="11">
    <location>
        <begin position="339"/>
        <end position="360"/>
    </location>
</feature>
<comment type="subcellular location">
    <subcellularLocation>
        <location evidence="1">Membrane</location>
        <topology evidence="1">Multi-pass membrane protein</topology>
    </subcellularLocation>
</comment>
<evidence type="ECO:0000313" key="14">
    <source>
        <dbReference type="WBParaSite" id="PSAMB.scaffold335size56070.g4884.t1"/>
    </source>
</evidence>
<evidence type="ECO:0000256" key="2">
    <source>
        <dbReference type="ARBA" id="ARBA00022448"/>
    </source>
</evidence>
<feature type="region of interest" description="Disordered" evidence="10">
    <location>
        <begin position="1"/>
        <end position="51"/>
    </location>
</feature>
<dbReference type="PANTHER" id="PTHR10117:SF50">
    <property type="entry name" value="ANK_REP_REGION DOMAIN-CONTAINING PROTEIN"/>
    <property type="match status" value="1"/>
</dbReference>
<dbReference type="GO" id="GO:0034703">
    <property type="term" value="C:cation channel complex"/>
    <property type="evidence" value="ECO:0007669"/>
    <property type="project" value="TreeGrafter"/>
</dbReference>
<feature type="transmembrane region" description="Helical" evidence="11">
    <location>
        <begin position="366"/>
        <end position="383"/>
    </location>
</feature>
<dbReference type="Pfam" id="PF00520">
    <property type="entry name" value="Ion_trans"/>
    <property type="match status" value="1"/>
</dbReference>
<dbReference type="PANTHER" id="PTHR10117">
    <property type="entry name" value="TRANSIENT RECEPTOR POTENTIAL CHANNEL"/>
    <property type="match status" value="1"/>
</dbReference>
<evidence type="ECO:0000313" key="13">
    <source>
        <dbReference type="Proteomes" id="UP000887566"/>
    </source>
</evidence>
<dbReference type="AlphaFoldDB" id="A0A914W776"/>
<keyword evidence="3 11" id="KW-0812">Transmembrane</keyword>
<dbReference type="Proteomes" id="UP000887566">
    <property type="component" value="Unplaced"/>
</dbReference>
<dbReference type="InterPro" id="IPR002153">
    <property type="entry name" value="TRPC_channel"/>
</dbReference>
<evidence type="ECO:0000256" key="10">
    <source>
        <dbReference type="SAM" id="MobiDB-lite"/>
    </source>
</evidence>
<evidence type="ECO:0000256" key="7">
    <source>
        <dbReference type="ARBA" id="ARBA00023065"/>
    </source>
</evidence>
<evidence type="ECO:0000256" key="5">
    <source>
        <dbReference type="ARBA" id="ARBA00022989"/>
    </source>
</evidence>